<evidence type="ECO:0000256" key="1">
    <source>
        <dbReference type="SAM" id="SignalP"/>
    </source>
</evidence>
<evidence type="ECO:0008006" key="4">
    <source>
        <dbReference type="Google" id="ProtNLM"/>
    </source>
</evidence>
<reference evidence="2" key="1">
    <citation type="submission" date="2019-03" db="EMBL/GenBank/DDBJ databases">
        <title>WGS assembly of Setaria viridis.</title>
        <authorList>
            <person name="Huang P."/>
            <person name="Jenkins J."/>
            <person name="Grimwood J."/>
            <person name="Barry K."/>
            <person name="Healey A."/>
            <person name="Mamidi S."/>
            <person name="Sreedasyam A."/>
            <person name="Shu S."/>
            <person name="Feldman M."/>
            <person name="Wu J."/>
            <person name="Yu Y."/>
            <person name="Chen C."/>
            <person name="Johnson J."/>
            <person name="Rokhsar D."/>
            <person name="Baxter I."/>
            <person name="Schmutz J."/>
            <person name="Brutnell T."/>
            <person name="Kellogg E."/>
        </authorList>
    </citation>
    <scope>NUCLEOTIDE SEQUENCE [LARGE SCALE GENOMIC DNA]</scope>
</reference>
<proteinExistence type="predicted"/>
<dbReference type="Gramene" id="TKW19884">
    <property type="protein sequence ID" value="TKW19884"/>
    <property type="gene ID" value="SEVIR_4G048701v2"/>
</dbReference>
<organism evidence="2 3">
    <name type="scientific">Setaria viridis</name>
    <name type="common">Green bristlegrass</name>
    <name type="synonym">Setaria italica subsp. viridis</name>
    <dbReference type="NCBI Taxonomy" id="4556"/>
    <lineage>
        <taxon>Eukaryota</taxon>
        <taxon>Viridiplantae</taxon>
        <taxon>Streptophyta</taxon>
        <taxon>Embryophyta</taxon>
        <taxon>Tracheophyta</taxon>
        <taxon>Spermatophyta</taxon>
        <taxon>Magnoliopsida</taxon>
        <taxon>Liliopsida</taxon>
        <taxon>Poales</taxon>
        <taxon>Poaceae</taxon>
        <taxon>PACMAD clade</taxon>
        <taxon>Panicoideae</taxon>
        <taxon>Panicodae</taxon>
        <taxon>Paniceae</taxon>
        <taxon>Cenchrinae</taxon>
        <taxon>Setaria</taxon>
    </lineage>
</organism>
<name>A0A4U6UX27_SETVI</name>
<keyword evidence="1" id="KW-0732">Signal</keyword>
<keyword evidence="3" id="KW-1185">Reference proteome</keyword>
<evidence type="ECO:0000313" key="2">
    <source>
        <dbReference type="EMBL" id="TKW19884.1"/>
    </source>
</evidence>
<evidence type="ECO:0000313" key="3">
    <source>
        <dbReference type="Proteomes" id="UP000298652"/>
    </source>
</evidence>
<accession>A0A4U6UX27</accession>
<sequence length="116" mass="13257">MWFVSKLLVLLHNSCKCSSSSAQDEKSSYNRSAKFFSEKKFSARFLTDQLVFRSCSKLEAPMDNSRLLLRFPCFHCCTGDACFLCLSVLLGAQRAQHPRVQVAGELPRHRRRARTP</sequence>
<dbReference type="AlphaFoldDB" id="A0A4U6UX27"/>
<protein>
    <recommendedName>
        <fullName evidence="4">Secreted protein</fullName>
    </recommendedName>
</protein>
<feature type="chain" id="PRO_5020661449" description="Secreted protein" evidence="1">
    <location>
        <begin position="23"/>
        <end position="116"/>
    </location>
</feature>
<dbReference type="Proteomes" id="UP000298652">
    <property type="component" value="Chromosome 4"/>
</dbReference>
<dbReference type="EMBL" id="CM016555">
    <property type="protein sequence ID" value="TKW19884.1"/>
    <property type="molecule type" value="Genomic_DNA"/>
</dbReference>
<gene>
    <name evidence="2" type="ORF">SEVIR_4G048701v2</name>
</gene>
<feature type="signal peptide" evidence="1">
    <location>
        <begin position="1"/>
        <end position="22"/>
    </location>
</feature>